<keyword evidence="11" id="KW-1185">Reference proteome</keyword>
<organism evidence="10 11">
    <name type="scientific">Croceibacter atlanticus (strain ATCC BAA-628 / JCM 21780 / CIP 108009 / IAM 15332 / KCTC 12090 / HTCC2559)</name>
    <dbReference type="NCBI Taxonomy" id="216432"/>
    <lineage>
        <taxon>Bacteria</taxon>
        <taxon>Pseudomonadati</taxon>
        <taxon>Bacteroidota</taxon>
        <taxon>Flavobacteriia</taxon>
        <taxon>Flavobacteriales</taxon>
        <taxon>Flavobacteriaceae</taxon>
        <taxon>Croceibacter</taxon>
    </lineage>
</organism>
<evidence type="ECO:0000256" key="4">
    <source>
        <dbReference type="ARBA" id="ARBA00022692"/>
    </source>
</evidence>
<keyword evidence="4 7" id="KW-0812">Transmembrane</keyword>
<name>A3U4E9_CROAH</name>
<dbReference type="GO" id="GO:0044874">
    <property type="term" value="P:lipoprotein localization to outer membrane"/>
    <property type="evidence" value="ECO:0007669"/>
    <property type="project" value="TreeGrafter"/>
</dbReference>
<proteinExistence type="inferred from homology"/>
<dbReference type="InterPro" id="IPR025857">
    <property type="entry name" value="MacB_PCD"/>
</dbReference>
<evidence type="ECO:0000313" key="10">
    <source>
        <dbReference type="EMBL" id="EAP87116.1"/>
    </source>
</evidence>
<sequence>MAIAVGVIMMLIAFATGLGLQNKIRDKISAFNGHITISNFDNNNTKVSLKPISKNQDFYPEFKSVNGITHVQGVAFKAGVIRTEDDFEGVVIKGLDTDYNWDVFKDYVVQGRLPNYKESLNDEVLISEYTSNRLNIKLGDKAVTYFLRDNTLERPLLRAFKVVGIYNSGFQEFDETYVIGDIRHIRRLNKWNDNDVGHFEVFIDDFSELEEKGVEVYEHIDSTLDSKTIKQQYYSIFEWLGLFDFNIALIIGIMILIAGINMITALLVLILERTQMIGILKALGSNDNSIRKIFLYNAGYLIVVGLFWGNLIGLGLLFIQKYLKVLPLNPETYYVTEAPVYIGWYILFVNLGTLTLCLLMLLIPSYVISKINPIKAIKFD</sequence>
<dbReference type="KEGG" id="cat:CA2559_00135"/>
<comment type="similarity">
    <text evidence="2">Belongs to the ABC-4 integral membrane protein family. LolC/E subfamily.</text>
</comment>
<keyword evidence="3" id="KW-1003">Cell membrane</keyword>
<dbReference type="STRING" id="216432.CA2559_00135"/>
<dbReference type="PANTHER" id="PTHR30489">
    <property type="entry name" value="LIPOPROTEIN-RELEASING SYSTEM TRANSMEMBRANE PROTEIN LOLE"/>
    <property type="match status" value="1"/>
</dbReference>
<dbReference type="Pfam" id="PF12704">
    <property type="entry name" value="MacB_PCD"/>
    <property type="match status" value="1"/>
</dbReference>
<evidence type="ECO:0000256" key="5">
    <source>
        <dbReference type="ARBA" id="ARBA00022989"/>
    </source>
</evidence>
<dbReference type="Proteomes" id="UP000002297">
    <property type="component" value="Chromosome"/>
</dbReference>
<gene>
    <name evidence="10" type="ordered locus">CA2559_00135</name>
</gene>
<feature type="domain" description="MacB-like periplasmic core" evidence="9">
    <location>
        <begin position="2"/>
        <end position="185"/>
    </location>
</feature>
<evidence type="ECO:0000259" key="9">
    <source>
        <dbReference type="Pfam" id="PF12704"/>
    </source>
</evidence>
<dbReference type="eggNOG" id="COG4591">
    <property type="taxonomic scope" value="Bacteria"/>
</dbReference>
<evidence type="ECO:0000259" key="8">
    <source>
        <dbReference type="Pfam" id="PF02687"/>
    </source>
</evidence>
<feature type="transmembrane region" description="Helical" evidence="7">
    <location>
        <begin position="342"/>
        <end position="368"/>
    </location>
</feature>
<reference evidence="10 11" key="1">
    <citation type="journal article" date="2010" name="J. Bacteriol.">
        <title>The complete genome sequence of Croceibacter atlanticus HTCC2559T.</title>
        <authorList>
            <person name="Oh H.M."/>
            <person name="Kang I."/>
            <person name="Ferriera S."/>
            <person name="Giovannoni S.J."/>
            <person name="Cho J.C."/>
        </authorList>
    </citation>
    <scope>NUCLEOTIDE SEQUENCE [LARGE SCALE GENOMIC DNA]</scope>
    <source>
        <strain evidence="11">ATCC BAA-628 / HTCC2559 / KCTC 12090</strain>
    </source>
</reference>
<keyword evidence="6 7" id="KW-0472">Membrane</keyword>
<dbReference type="GO" id="GO:0098797">
    <property type="term" value="C:plasma membrane protein complex"/>
    <property type="evidence" value="ECO:0007669"/>
    <property type="project" value="TreeGrafter"/>
</dbReference>
<protein>
    <submittedName>
        <fullName evidence="10">ABC transporter, permease protein</fullName>
    </submittedName>
</protein>
<feature type="domain" description="ABC3 transporter permease C-terminal" evidence="8">
    <location>
        <begin position="249"/>
        <end position="373"/>
    </location>
</feature>
<evidence type="ECO:0000256" key="1">
    <source>
        <dbReference type="ARBA" id="ARBA00004651"/>
    </source>
</evidence>
<dbReference type="InterPro" id="IPR051447">
    <property type="entry name" value="Lipoprotein-release_system"/>
</dbReference>
<dbReference type="EMBL" id="CP002046">
    <property type="protein sequence ID" value="EAP87116.1"/>
    <property type="molecule type" value="Genomic_DNA"/>
</dbReference>
<evidence type="ECO:0000256" key="2">
    <source>
        <dbReference type="ARBA" id="ARBA00005236"/>
    </source>
</evidence>
<evidence type="ECO:0000256" key="3">
    <source>
        <dbReference type="ARBA" id="ARBA00022475"/>
    </source>
</evidence>
<feature type="transmembrane region" description="Helical" evidence="7">
    <location>
        <begin position="293"/>
        <end position="319"/>
    </location>
</feature>
<evidence type="ECO:0000256" key="6">
    <source>
        <dbReference type="ARBA" id="ARBA00023136"/>
    </source>
</evidence>
<accession>A3U4E9</accession>
<dbReference type="AlphaFoldDB" id="A3U4E9"/>
<dbReference type="Pfam" id="PF02687">
    <property type="entry name" value="FtsX"/>
    <property type="match status" value="1"/>
</dbReference>
<feature type="transmembrane region" description="Helical" evidence="7">
    <location>
        <begin position="247"/>
        <end position="272"/>
    </location>
</feature>
<comment type="subcellular location">
    <subcellularLocation>
        <location evidence="1">Cell membrane</location>
        <topology evidence="1">Multi-pass membrane protein</topology>
    </subcellularLocation>
</comment>
<evidence type="ECO:0000313" key="11">
    <source>
        <dbReference type="Proteomes" id="UP000002297"/>
    </source>
</evidence>
<evidence type="ECO:0000256" key="7">
    <source>
        <dbReference type="SAM" id="Phobius"/>
    </source>
</evidence>
<dbReference type="PANTHER" id="PTHR30489:SF0">
    <property type="entry name" value="LIPOPROTEIN-RELEASING SYSTEM TRANSMEMBRANE PROTEIN LOLE"/>
    <property type="match status" value="1"/>
</dbReference>
<dbReference type="InterPro" id="IPR003838">
    <property type="entry name" value="ABC3_permease_C"/>
</dbReference>
<dbReference type="HOGENOM" id="CLU_000604_8_2_10"/>
<keyword evidence="5 7" id="KW-1133">Transmembrane helix</keyword>